<evidence type="ECO:0000256" key="2">
    <source>
        <dbReference type="ARBA" id="ARBA00022448"/>
    </source>
</evidence>
<feature type="transmembrane region" description="Helical" evidence="7">
    <location>
        <begin position="152"/>
        <end position="170"/>
    </location>
</feature>
<feature type="transmembrane region" description="Helical" evidence="7">
    <location>
        <begin position="176"/>
        <end position="192"/>
    </location>
</feature>
<feature type="transmembrane region" description="Helical" evidence="7">
    <location>
        <begin position="12"/>
        <end position="30"/>
    </location>
</feature>
<comment type="subunit">
    <text evidence="7">Heterodimer of a catalytic subunit (MsrP) and a heme-binding subunit (MsrQ).</text>
</comment>
<dbReference type="GO" id="GO:0016679">
    <property type="term" value="F:oxidoreductase activity, acting on diphenols and related substances as donors"/>
    <property type="evidence" value="ECO:0007669"/>
    <property type="project" value="TreeGrafter"/>
</dbReference>
<dbReference type="Pfam" id="PF01794">
    <property type="entry name" value="Ferric_reduct"/>
    <property type="match status" value="1"/>
</dbReference>
<reference evidence="9 10" key="1">
    <citation type="journal article" date="2015" name="Antonie Van Leeuwenhoek">
        <title>Oricola cellulosilytica gen. nov., sp. nov., a cellulose-degrading bacterium of the family Phyllobacteriaceae isolated from surface seashore water, and emended descriptions of Mesorhizobium loti and Phyllobacterium myrsinacearum.</title>
        <authorList>
            <person name="Hameed A."/>
            <person name="Shahina M."/>
            <person name="Lai W.A."/>
            <person name="Lin S.Y."/>
            <person name="Young L.S."/>
            <person name="Liu Y.C."/>
            <person name="Hsu Y.H."/>
            <person name="Young C.C."/>
        </authorList>
    </citation>
    <scope>NUCLEOTIDE SEQUENCE [LARGE SCALE GENOMIC DNA]</scope>
    <source>
        <strain evidence="9 10">KCTC 52183</strain>
    </source>
</reference>
<evidence type="ECO:0000256" key="5">
    <source>
        <dbReference type="ARBA" id="ARBA00023004"/>
    </source>
</evidence>
<dbReference type="PANTHER" id="PTHR36964">
    <property type="entry name" value="PROTEIN-METHIONINE-SULFOXIDE REDUCTASE HEME-BINDING SUBUNIT MSRQ"/>
    <property type="match status" value="1"/>
</dbReference>
<dbReference type="GO" id="GO:0010181">
    <property type="term" value="F:FMN binding"/>
    <property type="evidence" value="ECO:0007669"/>
    <property type="project" value="UniProtKB-UniRule"/>
</dbReference>
<keyword evidence="2 7" id="KW-0813">Transport</keyword>
<dbReference type="GO" id="GO:0005886">
    <property type="term" value="C:plasma membrane"/>
    <property type="evidence" value="ECO:0007669"/>
    <property type="project" value="UniProtKB-SubCell"/>
</dbReference>
<dbReference type="GO" id="GO:0030091">
    <property type="term" value="P:protein repair"/>
    <property type="evidence" value="ECO:0007669"/>
    <property type="project" value="UniProtKB-UniRule"/>
</dbReference>
<organism evidence="9 10">
    <name type="scientific">Oricola cellulosilytica</name>
    <dbReference type="NCBI Taxonomy" id="1429082"/>
    <lineage>
        <taxon>Bacteria</taxon>
        <taxon>Pseudomonadati</taxon>
        <taxon>Pseudomonadota</taxon>
        <taxon>Alphaproteobacteria</taxon>
        <taxon>Hyphomicrobiales</taxon>
        <taxon>Ahrensiaceae</taxon>
        <taxon>Oricola</taxon>
    </lineage>
</organism>
<dbReference type="GO" id="GO:0009055">
    <property type="term" value="F:electron transfer activity"/>
    <property type="evidence" value="ECO:0007669"/>
    <property type="project" value="UniProtKB-UniRule"/>
</dbReference>
<protein>
    <recommendedName>
        <fullName evidence="7">Protein-methionine-sulfoxide reductase heme-binding subunit MsrQ</fullName>
    </recommendedName>
    <alternativeName>
        <fullName evidence="7">Flavocytochrome MsrQ</fullName>
    </alternativeName>
</protein>
<keyword evidence="7" id="KW-1003">Cell membrane</keyword>
<dbReference type="PANTHER" id="PTHR36964:SF1">
    <property type="entry name" value="PROTEIN-METHIONINE-SULFOXIDE REDUCTASE HEME-BINDING SUBUNIT MSRQ"/>
    <property type="match status" value="1"/>
</dbReference>
<feature type="transmembrane region" description="Helical" evidence="7">
    <location>
        <begin position="75"/>
        <end position="95"/>
    </location>
</feature>
<comment type="similarity">
    <text evidence="7">Belongs to the MsrQ family.</text>
</comment>
<comment type="cofactor">
    <cofactor evidence="7">
        <name>heme b</name>
        <dbReference type="ChEBI" id="CHEBI:60344"/>
    </cofactor>
    <text evidence="7">Binds 1 heme b (iron(II)-protoporphyrin IX) group per subunit.</text>
</comment>
<dbReference type="InterPro" id="IPR022837">
    <property type="entry name" value="MsrQ-like"/>
</dbReference>
<evidence type="ECO:0000259" key="8">
    <source>
        <dbReference type="Pfam" id="PF01794"/>
    </source>
</evidence>
<keyword evidence="4 7" id="KW-1133">Transmembrane helix</keyword>
<proteinExistence type="inferred from homology"/>
<keyword evidence="7" id="KW-0479">Metal-binding</keyword>
<evidence type="ECO:0000313" key="9">
    <source>
        <dbReference type="EMBL" id="TCD11876.1"/>
    </source>
</evidence>
<keyword evidence="3 7" id="KW-0812">Transmembrane</keyword>
<comment type="function">
    <text evidence="7">Part of the MsrPQ system that repairs oxidized periplasmic proteins containing methionine sulfoxide residues (Met-O), using respiratory chain electrons. Thus protects these proteins from oxidative-stress damage caused by reactive species of oxygen and chlorine generated by the host defense mechanisms. MsrPQ is essential for the maintenance of envelope integrity under bleach stress, rescuing a wide series of structurally unrelated periplasmic proteins from methionine oxidation. MsrQ provides electrons for reduction to the reductase catalytic subunit MsrP, using the quinone pool of the respiratory chain.</text>
</comment>
<dbReference type="OrthoDB" id="9788328at2"/>
<keyword evidence="10" id="KW-1185">Reference proteome</keyword>
<dbReference type="NCBIfam" id="NF003833">
    <property type="entry name" value="PRK05419.1-5"/>
    <property type="match status" value="1"/>
</dbReference>
<accession>A0A4R0P8I1</accession>
<evidence type="ECO:0000313" key="10">
    <source>
        <dbReference type="Proteomes" id="UP000291301"/>
    </source>
</evidence>
<keyword evidence="6 7" id="KW-0472">Membrane</keyword>
<evidence type="ECO:0000256" key="6">
    <source>
        <dbReference type="ARBA" id="ARBA00023136"/>
    </source>
</evidence>
<evidence type="ECO:0000256" key="4">
    <source>
        <dbReference type="ARBA" id="ARBA00022989"/>
    </source>
</evidence>
<keyword evidence="5 7" id="KW-0408">Iron</keyword>
<sequence length="201" mass="22707">MAQSRYWTLMPEWLVYPIALLPAAHLLWGAVSNTLGPDPLKVLENGLGEWALRVLIAGLAITPIMRFLRINLIKYRRAIGLVAFIYVILHLSVYLVLDKQLDWAAIGADIVKRPYITIGMAAFVMLVPLAATSNKWSVRKLGSAAWRRLHRLVYVIAVFGAIHYLLLVKAWPPEPIIYLLIIVALLAVRLVRPQRRLRTAS</sequence>
<feature type="transmembrane region" description="Helical" evidence="7">
    <location>
        <begin position="115"/>
        <end position="131"/>
    </location>
</feature>
<dbReference type="RefSeq" id="WP_131570893.1">
    <property type="nucleotide sequence ID" value="NZ_JAINFK010000007.1"/>
</dbReference>
<dbReference type="InterPro" id="IPR013130">
    <property type="entry name" value="Fe3_Rdtase_TM_dom"/>
</dbReference>
<dbReference type="Proteomes" id="UP000291301">
    <property type="component" value="Unassembled WGS sequence"/>
</dbReference>
<comment type="subcellular location">
    <subcellularLocation>
        <location evidence="7">Cell membrane</location>
        <topology evidence="7">Multi-pass membrane protein</topology>
    </subcellularLocation>
    <subcellularLocation>
        <location evidence="1">Membrane</location>
        <topology evidence="1">Multi-pass membrane protein</topology>
    </subcellularLocation>
</comment>
<gene>
    <name evidence="7 9" type="primary">msrQ</name>
    <name evidence="9" type="ORF">E0D97_16205</name>
</gene>
<evidence type="ECO:0000256" key="7">
    <source>
        <dbReference type="HAMAP-Rule" id="MF_01207"/>
    </source>
</evidence>
<dbReference type="EMBL" id="SJST01000008">
    <property type="protein sequence ID" value="TCD11876.1"/>
    <property type="molecule type" value="Genomic_DNA"/>
</dbReference>
<keyword evidence="7" id="KW-0249">Electron transport</keyword>
<dbReference type="GO" id="GO:0046872">
    <property type="term" value="F:metal ion binding"/>
    <property type="evidence" value="ECO:0007669"/>
    <property type="project" value="UniProtKB-KW"/>
</dbReference>
<evidence type="ECO:0000256" key="1">
    <source>
        <dbReference type="ARBA" id="ARBA00004141"/>
    </source>
</evidence>
<comment type="cofactor">
    <cofactor evidence="7">
        <name>FMN</name>
        <dbReference type="ChEBI" id="CHEBI:58210"/>
    </cofactor>
    <text evidence="7">Binds 1 FMN per subunit.</text>
</comment>
<name>A0A4R0P8I1_9HYPH</name>
<evidence type="ECO:0000256" key="3">
    <source>
        <dbReference type="ARBA" id="ARBA00022692"/>
    </source>
</evidence>
<feature type="transmembrane region" description="Helical" evidence="7">
    <location>
        <begin position="50"/>
        <end position="68"/>
    </location>
</feature>
<dbReference type="AlphaFoldDB" id="A0A4R0P8I1"/>
<keyword evidence="7" id="KW-0288">FMN</keyword>
<dbReference type="HAMAP" id="MF_01207">
    <property type="entry name" value="MsrQ"/>
    <property type="match status" value="1"/>
</dbReference>
<feature type="domain" description="Ferric oxidoreductase" evidence="8">
    <location>
        <begin position="48"/>
        <end position="160"/>
    </location>
</feature>
<comment type="caution">
    <text evidence="9">The sequence shown here is derived from an EMBL/GenBank/DDBJ whole genome shotgun (WGS) entry which is preliminary data.</text>
</comment>
<keyword evidence="7" id="KW-0285">Flavoprotein</keyword>
<keyword evidence="7" id="KW-0349">Heme</keyword>
<dbReference type="GO" id="GO:0020037">
    <property type="term" value="F:heme binding"/>
    <property type="evidence" value="ECO:0007669"/>
    <property type="project" value="UniProtKB-UniRule"/>
</dbReference>